<gene>
    <name evidence="6" type="ORF">DEO23_00520</name>
</gene>
<evidence type="ECO:0000313" key="6">
    <source>
        <dbReference type="EMBL" id="PWH07184.1"/>
    </source>
</evidence>
<feature type="domain" description="HTH lysR-type" evidence="5">
    <location>
        <begin position="5"/>
        <end position="62"/>
    </location>
</feature>
<comment type="caution">
    <text evidence="6">The sequence shown here is derived from an EMBL/GenBank/DDBJ whole genome shotgun (WGS) entry which is preliminary data.</text>
</comment>
<dbReference type="SUPFAM" id="SSF53850">
    <property type="entry name" value="Periplasmic binding protein-like II"/>
    <property type="match status" value="1"/>
</dbReference>
<dbReference type="OrthoDB" id="3181812at2"/>
<comment type="similarity">
    <text evidence="1">Belongs to the LysR transcriptional regulatory family.</text>
</comment>
<dbReference type="PANTHER" id="PTHR30346">
    <property type="entry name" value="TRANSCRIPTIONAL DUAL REGULATOR HCAR-RELATED"/>
    <property type="match status" value="1"/>
</dbReference>
<organism evidence="6 7">
    <name type="scientific">Brachybacterium endophyticum</name>
    <dbReference type="NCBI Taxonomy" id="2182385"/>
    <lineage>
        <taxon>Bacteria</taxon>
        <taxon>Bacillati</taxon>
        <taxon>Actinomycetota</taxon>
        <taxon>Actinomycetes</taxon>
        <taxon>Micrococcales</taxon>
        <taxon>Dermabacteraceae</taxon>
        <taxon>Brachybacterium</taxon>
    </lineage>
</organism>
<dbReference type="InterPro" id="IPR000847">
    <property type="entry name" value="LysR_HTH_N"/>
</dbReference>
<dbReference type="Gene3D" id="1.10.10.10">
    <property type="entry name" value="Winged helix-like DNA-binding domain superfamily/Winged helix DNA-binding domain"/>
    <property type="match status" value="1"/>
</dbReference>
<dbReference type="SUPFAM" id="SSF46785">
    <property type="entry name" value="Winged helix' DNA-binding domain"/>
    <property type="match status" value="1"/>
</dbReference>
<dbReference type="Proteomes" id="UP000245590">
    <property type="component" value="Unassembled WGS sequence"/>
</dbReference>
<dbReference type="PROSITE" id="PS50931">
    <property type="entry name" value="HTH_LYSR"/>
    <property type="match status" value="1"/>
</dbReference>
<keyword evidence="7" id="KW-1185">Reference proteome</keyword>
<protein>
    <recommendedName>
        <fullName evidence="5">HTH lysR-type domain-containing protein</fullName>
    </recommendedName>
</protein>
<dbReference type="Pfam" id="PF00126">
    <property type="entry name" value="HTH_1"/>
    <property type="match status" value="1"/>
</dbReference>
<proteinExistence type="inferred from homology"/>
<dbReference type="CDD" id="cd05466">
    <property type="entry name" value="PBP2_LTTR_substrate"/>
    <property type="match status" value="1"/>
</dbReference>
<dbReference type="Gene3D" id="3.40.190.10">
    <property type="entry name" value="Periplasmic binding protein-like II"/>
    <property type="match status" value="2"/>
</dbReference>
<dbReference type="FunFam" id="1.10.10.10:FF:000001">
    <property type="entry name" value="LysR family transcriptional regulator"/>
    <property type="match status" value="1"/>
</dbReference>
<evidence type="ECO:0000256" key="4">
    <source>
        <dbReference type="ARBA" id="ARBA00023163"/>
    </source>
</evidence>
<name>A0A2U2RN30_9MICO</name>
<evidence type="ECO:0000259" key="5">
    <source>
        <dbReference type="PROSITE" id="PS50931"/>
    </source>
</evidence>
<keyword evidence="4" id="KW-0804">Transcription</keyword>
<accession>A0A2U2RN30</accession>
<dbReference type="Pfam" id="PF03466">
    <property type="entry name" value="LysR_substrate"/>
    <property type="match status" value="1"/>
</dbReference>
<sequence length="334" mass="35175">MPRVEQTDWLETFVAVIDHGSFSEAGRALHRAQSRVSTHVAALERALGGTLVDRSHRPIGPTELGTAFLPHARAVLAALERGAEAVDAWSGSPRGRVVIGCHPSVSAGFLPQVLADLHLAHPHLRVELTEHTTPDLASGIAAGRFNIAIHSWVGDPPPDELRTEHLWTERFVAIVPPGHVVMDQVVEDPDDHAQQGSGEPRAVMLPPDALDGPPLVAVARPGAHIDPDTGSALRAWGLEIPVAWQSEQPQTVVNLVRAGLGIGVLNSLAASVSDTHGVHVVPVGTMGAGRKVVATRDRRTESSPSIDAVFSAILEGAPPDGVRPAPSSQGRSAP</sequence>
<dbReference type="GO" id="GO:0003700">
    <property type="term" value="F:DNA-binding transcription factor activity"/>
    <property type="evidence" value="ECO:0007669"/>
    <property type="project" value="InterPro"/>
</dbReference>
<dbReference type="RefSeq" id="WP_109274068.1">
    <property type="nucleotide sequence ID" value="NZ_QFKX01000001.1"/>
</dbReference>
<dbReference type="GO" id="GO:0003677">
    <property type="term" value="F:DNA binding"/>
    <property type="evidence" value="ECO:0007669"/>
    <property type="project" value="UniProtKB-KW"/>
</dbReference>
<evidence type="ECO:0000256" key="2">
    <source>
        <dbReference type="ARBA" id="ARBA00023015"/>
    </source>
</evidence>
<keyword evidence="2" id="KW-0805">Transcription regulation</keyword>
<evidence type="ECO:0000256" key="1">
    <source>
        <dbReference type="ARBA" id="ARBA00009437"/>
    </source>
</evidence>
<dbReference type="EMBL" id="QFKX01000001">
    <property type="protein sequence ID" value="PWH07184.1"/>
    <property type="molecule type" value="Genomic_DNA"/>
</dbReference>
<dbReference type="AlphaFoldDB" id="A0A2U2RN30"/>
<keyword evidence="3" id="KW-0238">DNA-binding</keyword>
<dbReference type="InterPro" id="IPR036390">
    <property type="entry name" value="WH_DNA-bd_sf"/>
</dbReference>
<evidence type="ECO:0000313" key="7">
    <source>
        <dbReference type="Proteomes" id="UP000245590"/>
    </source>
</evidence>
<dbReference type="InterPro" id="IPR036388">
    <property type="entry name" value="WH-like_DNA-bd_sf"/>
</dbReference>
<dbReference type="PANTHER" id="PTHR30346:SF29">
    <property type="entry name" value="LYSR SUBSTRATE-BINDING"/>
    <property type="match status" value="1"/>
</dbReference>
<dbReference type="GO" id="GO:0032993">
    <property type="term" value="C:protein-DNA complex"/>
    <property type="evidence" value="ECO:0007669"/>
    <property type="project" value="TreeGrafter"/>
</dbReference>
<evidence type="ECO:0000256" key="3">
    <source>
        <dbReference type="ARBA" id="ARBA00023125"/>
    </source>
</evidence>
<dbReference type="InterPro" id="IPR005119">
    <property type="entry name" value="LysR_subst-bd"/>
</dbReference>
<reference evidence="6 7" key="1">
    <citation type="submission" date="2018-05" db="EMBL/GenBank/DDBJ databases">
        <title>Brachybacterium sp. M1HQ-2T, whole genome shotgun sequence.</title>
        <authorList>
            <person name="Tuo L."/>
        </authorList>
    </citation>
    <scope>NUCLEOTIDE SEQUENCE [LARGE SCALE GENOMIC DNA]</scope>
    <source>
        <strain evidence="6 7">M1HQ-2</strain>
    </source>
</reference>